<protein>
    <submittedName>
        <fullName evidence="1">Ribonuclease H2 subunit C-like protein</fullName>
    </submittedName>
</protein>
<comment type="caution">
    <text evidence="1">The sequence shown here is derived from an EMBL/GenBank/DDBJ whole genome shotgun (WGS) entry which is preliminary data.</text>
</comment>
<dbReference type="Gene3D" id="2.40.128.680">
    <property type="match status" value="1"/>
</dbReference>
<dbReference type="GO" id="GO:0006401">
    <property type="term" value="P:RNA catabolic process"/>
    <property type="evidence" value="ECO:0007669"/>
    <property type="project" value="InterPro"/>
</dbReference>
<evidence type="ECO:0000313" key="1">
    <source>
        <dbReference type="EMBL" id="KAF5200091.1"/>
    </source>
</evidence>
<keyword evidence="2" id="KW-1185">Reference proteome</keyword>
<evidence type="ECO:0000313" key="2">
    <source>
        <dbReference type="Proteomes" id="UP000554482"/>
    </source>
</evidence>
<dbReference type="PANTHER" id="PTHR47204">
    <property type="entry name" value="OS02G0168900 PROTEIN"/>
    <property type="match status" value="1"/>
</dbReference>
<accession>A0A7J6WRT0</accession>
<sequence>MNREEESSEIPQNGIIGSIHLQSESSDEPIVDLTDKIHQLPCCIKYNGPCSVSHYFKPKQTGVDVEGLSVEEACFRGRKLQGTKITLPQGYSGFVLGKKKIAGKRKAKGAPEENSNHWEMRASFQSINYWNHDDVPSQSDSFYRCLHWLPVADALHKPVSASDLMRASSLFGVKMD</sequence>
<name>A0A7J6WRT0_THATH</name>
<dbReference type="InterPro" id="IPR013924">
    <property type="entry name" value="RNase_H2_suC"/>
</dbReference>
<dbReference type="OrthoDB" id="6222486at2759"/>
<reference evidence="1 2" key="1">
    <citation type="submission" date="2020-06" db="EMBL/GenBank/DDBJ databases">
        <title>Transcriptomic and genomic resources for Thalictrum thalictroides and T. hernandezii: Facilitating candidate gene discovery in an emerging model plant lineage.</title>
        <authorList>
            <person name="Arias T."/>
            <person name="Riano-Pachon D.M."/>
            <person name="Di Stilio V.S."/>
        </authorList>
    </citation>
    <scope>NUCLEOTIDE SEQUENCE [LARGE SCALE GENOMIC DNA]</scope>
    <source>
        <strain evidence="2">cv. WT478/WT964</strain>
        <tissue evidence="1">Leaves</tissue>
    </source>
</reference>
<dbReference type="AlphaFoldDB" id="A0A7J6WRT0"/>
<organism evidence="1 2">
    <name type="scientific">Thalictrum thalictroides</name>
    <name type="common">Rue-anemone</name>
    <name type="synonym">Anemone thalictroides</name>
    <dbReference type="NCBI Taxonomy" id="46969"/>
    <lineage>
        <taxon>Eukaryota</taxon>
        <taxon>Viridiplantae</taxon>
        <taxon>Streptophyta</taxon>
        <taxon>Embryophyta</taxon>
        <taxon>Tracheophyta</taxon>
        <taxon>Spermatophyta</taxon>
        <taxon>Magnoliopsida</taxon>
        <taxon>Ranunculales</taxon>
        <taxon>Ranunculaceae</taxon>
        <taxon>Thalictroideae</taxon>
        <taxon>Thalictrum</taxon>
    </lineage>
</organism>
<dbReference type="PANTHER" id="PTHR47204:SF1">
    <property type="entry name" value="RIBONUCLEASE H2 SUBUNIT C"/>
    <property type="match status" value="1"/>
</dbReference>
<dbReference type="EMBL" id="JABWDY010011149">
    <property type="protein sequence ID" value="KAF5200091.1"/>
    <property type="molecule type" value="Genomic_DNA"/>
</dbReference>
<dbReference type="Pfam" id="PF08615">
    <property type="entry name" value="RNase_H2_suC"/>
    <property type="match status" value="1"/>
</dbReference>
<proteinExistence type="predicted"/>
<dbReference type="Proteomes" id="UP000554482">
    <property type="component" value="Unassembled WGS sequence"/>
</dbReference>
<dbReference type="GO" id="GO:0032299">
    <property type="term" value="C:ribonuclease H2 complex"/>
    <property type="evidence" value="ECO:0007669"/>
    <property type="project" value="InterPro"/>
</dbReference>
<dbReference type="CDD" id="cd09271">
    <property type="entry name" value="RNase_H2-C"/>
    <property type="match status" value="1"/>
</dbReference>
<gene>
    <name evidence="1" type="ORF">FRX31_010323</name>
</gene>